<dbReference type="Proteomes" id="UP000182977">
    <property type="component" value="Chromosome I"/>
</dbReference>
<gene>
    <name evidence="3" type="ORF">SAMN04488563_0351</name>
</gene>
<dbReference type="InterPro" id="IPR036526">
    <property type="entry name" value="C-N_Hydrolase_sf"/>
</dbReference>
<sequence>MTAHRNLKRRVRARAAKTGESYLAALRHFRTTPTGDAMPEQPQTTLRIAVAQSTVRDDPTDADGLRASAAQVRRLMTDAAAAGARLVHFTEGAICFPSKYVLSELGPDEVGPADWSRADWAVLDDELRRIVALAGELAIWTVIAAVHRAPGSERPHNSLYVVSDQGAVAARYDERTLSNTKLTYMYTPGSRPVTFDVDGYRFGLALGMDAHFPELFTEYERLDVDGVLVSYETGGVPGRETVATEVRGYAAANSYWVGLAVPAEAGAPFAGVIGPRGEWSAACPADGVPAIAVTDVHRDDTVGPLARDWRRRTRGRIGV</sequence>
<evidence type="ECO:0000256" key="1">
    <source>
        <dbReference type="ARBA" id="ARBA00022801"/>
    </source>
</evidence>
<dbReference type="CDD" id="cd07197">
    <property type="entry name" value="nitrilase"/>
    <property type="match status" value="1"/>
</dbReference>
<name>A0A1H2G834_9ACTN</name>
<dbReference type="PROSITE" id="PS50263">
    <property type="entry name" value="CN_HYDROLASE"/>
    <property type="match status" value="1"/>
</dbReference>
<dbReference type="PANTHER" id="PTHR43674">
    <property type="entry name" value="NITRILASE C965.09-RELATED"/>
    <property type="match status" value="1"/>
</dbReference>
<dbReference type="STRING" id="419479.SAMN04488563_0351"/>
<dbReference type="AlphaFoldDB" id="A0A1H2G834"/>
<dbReference type="SUPFAM" id="SSF56317">
    <property type="entry name" value="Carbon-nitrogen hydrolase"/>
    <property type="match status" value="1"/>
</dbReference>
<organism evidence="3 4">
    <name type="scientific">Jiangella alkaliphila</name>
    <dbReference type="NCBI Taxonomy" id="419479"/>
    <lineage>
        <taxon>Bacteria</taxon>
        <taxon>Bacillati</taxon>
        <taxon>Actinomycetota</taxon>
        <taxon>Actinomycetes</taxon>
        <taxon>Jiangellales</taxon>
        <taxon>Jiangellaceae</taxon>
        <taxon>Jiangella</taxon>
    </lineage>
</organism>
<reference evidence="4" key="1">
    <citation type="submission" date="2016-10" db="EMBL/GenBank/DDBJ databases">
        <authorList>
            <person name="Varghese N."/>
            <person name="Submissions S."/>
        </authorList>
    </citation>
    <scope>NUCLEOTIDE SEQUENCE [LARGE SCALE GENOMIC DNA]</scope>
    <source>
        <strain evidence="4">DSM 45079</strain>
    </source>
</reference>
<protein>
    <submittedName>
        <fullName evidence="3">Predicted amidohydrolase</fullName>
    </submittedName>
</protein>
<keyword evidence="1 3" id="KW-0378">Hydrolase</keyword>
<evidence type="ECO:0000313" key="3">
    <source>
        <dbReference type="EMBL" id="SDU15797.1"/>
    </source>
</evidence>
<evidence type="ECO:0000259" key="2">
    <source>
        <dbReference type="PROSITE" id="PS50263"/>
    </source>
</evidence>
<dbReference type="Gene3D" id="3.60.110.10">
    <property type="entry name" value="Carbon-nitrogen hydrolase"/>
    <property type="match status" value="1"/>
</dbReference>
<dbReference type="GO" id="GO:0016811">
    <property type="term" value="F:hydrolase activity, acting on carbon-nitrogen (but not peptide) bonds, in linear amides"/>
    <property type="evidence" value="ECO:0007669"/>
    <property type="project" value="TreeGrafter"/>
</dbReference>
<proteinExistence type="predicted"/>
<dbReference type="InterPro" id="IPR003010">
    <property type="entry name" value="C-N_Hydrolase"/>
</dbReference>
<accession>A0A1H2G834</accession>
<dbReference type="EMBL" id="LT629791">
    <property type="protein sequence ID" value="SDU15797.1"/>
    <property type="molecule type" value="Genomic_DNA"/>
</dbReference>
<feature type="domain" description="CN hydrolase" evidence="2">
    <location>
        <begin position="46"/>
        <end position="298"/>
    </location>
</feature>
<dbReference type="InterPro" id="IPR050345">
    <property type="entry name" value="Aliph_Amidase/BUP"/>
</dbReference>
<dbReference type="OrthoDB" id="9811121at2"/>
<evidence type="ECO:0000313" key="4">
    <source>
        <dbReference type="Proteomes" id="UP000182977"/>
    </source>
</evidence>
<keyword evidence="4" id="KW-1185">Reference proteome</keyword>
<dbReference type="PANTHER" id="PTHR43674:SF2">
    <property type="entry name" value="BETA-UREIDOPROPIONASE"/>
    <property type="match status" value="1"/>
</dbReference>
<dbReference type="Pfam" id="PF00795">
    <property type="entry name" value="CN_hydrolase"/>
    <property type="match status" value="1"/>
</dbReference>